<keyword evidence="3" id="KW-0732">Signal</keyword>
<dbReference type="InterPro" id="IPR038591">
    <property type="entry name" value="NolW-like_sf"/>
</dbReference>
<dbReference type="Pfam" id="PF11741">
    <property type="entry name" value="AMIN"/>
    <property type="match status" value="1"/>
</dbReference>
<reference evidence="9" key="1">
    <citation type="journal article" date="2008" name="ISME J.">
        <title>Genomic patterns of recombination, clonal divergence and environment in marine microbial populations.</title>
        <authorList>
            <person name="Konstantinidis K.T."/>
            <person name="Delong E.F."/>
        </authorList>
    </citation>
    <scope>NUCLEOTIDE SEQUENCE</scope>
</reference>
<dbReference type="GO" id="GO:0016020">
    <property type="term" value="C:membrane"/>
    <property type="evidence" value="ECO:0007669"/>
    <property type="project" value="UniProtKB-SubCell"/>
</dbReference>
<keyword evidence="5" id="KW-0998">Cell outer membrane</keyword>
<evidence type="ECO:0000259" key="6">
    <source>
        <dbReference type="Pfam" id="PF00263"/>
    </source>
</evidence>
<dbReference type="Gene3D" id="2.60.40.3500">
    <property type="match status" value="1"/>
</dbReference>
<dbReference type="GO" id="GO:0009306">
    <property type="term" value="P:protein secretion"/>
    <property type="evidence" value="ECO:0007669"/>
    <property type="project" value="InterPro"/>
</dbReference>
<evidence type="ECO:0000259" key="7">
    <source>
        <dbReference type="Pfam" id="PF03958"/>
    </source>
</evidence>
<keyword evidence="4" id="KW-0472">Membrane</keyword>
<feature type="domain" description="Type II/III secretion system secretin-like" evidence="6">
    <location>
        <begin position="479"/>
        <end position="635"/>
    </location>
</feature>
<evidence type="ECO:0000256" key="4">
    <source>
        <dbReference type="ARBA" id="ARBA00023136"/>
    </source>
</evidence>
<dbReference type="NCBIfam" id="TIGR02515">
    <property type="entry name" value="IV_pilus_PilQ"/>
    <property type="match status" value="1"/>
</dbReference>
<protein>
    <submittedName>
        <fullName evidence="9">Putative bacterial type II and III secretion system protein</fullName>
    </submittedName>
</protein>
<accession>B3TAF6</accession>
<dbReference type="Gene3D" id="3.30.1370.120">
    <property type="match status" value="1"/>
</dbReference>
<organism evidence="9">
    <name type="scientific">uncultured marine crenarchaeote HF4000_APKG8D22</name>
    <dbReference type="NCBI Taxonomy" id="455603"/>
    <lineage>
        <taxon>Archaea</taxon>
        <taxon>Nitrososphaerota</taxon>
        <taxon>Nitrososphaeria</taxon>
        <taxon>Nitrosopumilales</taxon>
        <taxon>environmental samples</taxon>
    </lineage>
</organism>
<dbReference type="InterPro" id="IPR005644">
    <property type="entry name" value="NolW-like"/>
</dbReference>
<evidence type="ECO:0000259" key="8">
    <source>
        <dbReference type="Pfam" id="PF11741"/>
    </source>
</evidence>
<sequence>MKIAFLLVFLTGAAPTYSAVLPVDHQLDAPLLQELDVSGQDKKKAVPLMVFAQNQMGGFNNEPLGEIIFLNTTEEGQSSIISIESTQPVQYTAFKLLNPLRLILDFPKMDKGNLTSRIQVDTGIVNSIRPIHFEVAGVLRLEIVLNQSADYEINKPEKNKLIVRLRSSGQVSGQEMAQMSPSMKETAPSSNKKEFYKKSLRGTASLMEEAEEVALNEDTCFPILFGEKEKISLDFQNADVRNLFRIFAEISGFNVILSPEVGGSVNIRMIDVPWNQAMEIILTNSALGRECFGGNIVRVATKVTLAAEDTARLSEKTRAVSERLNERDSEDLVTEVVRVNHADITELSTSLNALKSARKDALITIDTRTNTLILNDLRHHVDDMLETIKILDISTPQVLIEAKIVEISKTFSQELGISWGLVNPEPGFPTVTGNSTFDTQFLVDLRPTVDIATGNVAGFDSLIQGFLPGNIALNVRLEALEKSGKGRVISSPRVTTADNKEARVLSGRDIPYQVNSVEGNSIQFVNAELSLTVTPHVTSDNSIYMTIDATKNAADFAQLAAGIPTITRKEMHTEVLVGNGETTVLAGIYESTSTENKKAVPWFSKLPLVGFLFRAFDDKDTINELLVFITPTIVETY</sequence>
<dbReference type="InterPro" id="IPR051808">
    <property type="entry name" value="Type_IV_pilus_biogenesis"/>
</dbReference>
<comment type="subcellular location">
    <subcellularLocation>
        <location evidence="1">Membrane</location>
    </subcellularLocation>
</comment>
<feature type="domain" description="AMIN" evidence="8">
    <location>
        <begin position="75"/>
        <end position="165"/>
    </location>
</feature>
<proteinExistence type="predicted"/>
<keyword evidence="2" id="KW-0813">Transport</keyword>
<evidence type="ECO:0000256" key="1">
    <source>
        <dbReference type="ARBA" id="ARBA00004370"/>
    </source>
</evidence>
<dbReference type="PANTHER" id="PTHR30604">
    <property type="entry name" value="PROTEIN TRANSPORT PROTEIN HOFQ"/>
    <property type="match status" value="1"/>
</dbReference>
<dbReference type="AlphaFoldDB" id="B3TAF6"/>
<dbReference type="InterPro" id="IPR013355">
    <property type="entry name" value="Pilus_4_PilQ"/>
</dbReference>
<dbReference type="InterPro" id="IPR001775">
    <property type="entry name" value="GspD/PilQ"/>
</dbReference>
<dbReference type="Pfam" id="PF00263">
    <property type="entry name" value="Secretin"/>
    <property type="match status" value="1"/>
</dbReference>
<gene>
    <name evidence="9" type="ORF">ALOHA_HF4000APKG8D22ctg19g5</name>
</gene>
<dbReference type="Gene3D" id="3.30.1370.130">
    <property type="match status" value="1"/>
</dbReference>
<evidence type="ECO:0000256" key="3">
    <source>
        <dbReference type="ARBA" id="ARBA00022729"/>
    </source>
</evidence>
<dbReference type="PANTHER" id="PTHR30604:SF1">
    <property type="entry name" value="DNA UTILIZATION PROTEIN HOFQ"/>
    <property type="match status" value="1"/>
</dbReference>
<dbReference type="PRINTS" id="PR00811">
    <property type="entry name" value="BCTERIALGSPD"/>
</dbReference>
<dbReference type="InterPro" id="IPR021731">
    <property type="entry name" value="AMIN_dom"/>
</dbReference>
<feature type="domain" description="NolW-like" evidence="7">
    <location>
        <begin position="334"/>
        <end position="397"/>
    </location>
</feature>
<evidence type="ECO:0000313" key="9">
    <source>
        <dbReference type="EMBL" id="ABZ09565.1"/>
    </source>
</evidence>
<dbReference type="EMBL" id="EU016653">
    <property type="protein sequence ID" value="ABZ09565.1"/>
    <property type="molecule type" value="Genomic_DNA"/>
</dbReference>
<evidence type="ECO:0000256" key="5">
    <source>
        <dbReference type="ARBA" id="ARBA00023237"/>
    </source>
</evidence>
<evidence type="ECO:0000256" key="2">
    <source>
        <dbReference type="ARBA" id="ARBA00022448"/>
    </source>
</evidence>
<dbReference type="InterPro" id="IPR004846">
    <property type="entry name" value="T2SS/T3SS_dom"/>
</dbReference>
<dbReference type="Pfam" id="PF03958">
    <property type="entry name" value="Secretin_N"/>
    <property type="match status" value="1"/>
</dbReference>
<name>B3TAF6_9ARCH</name>